<name>A0A6M3J083_9ZZZZ</name>
<dbReference type="EMBL" id="MT141496">
    <property type="protein sequence ID" value="QJA63386.1"/>
    <property type="molecule type" value="Genomic_DNA"/>
</dbReference>
<organism evidence="2">
    <name type="scientific">viral metagenome</name>
    <dbReference type="NCBI Taxonomy" id="1070528"/>
    <lineage>
        <taxon>unclassified sequences</taxon>
        <taxon>metagenomes</taxon>
        <taxon>organismal metagenomes</taxon>
    </lineage>
</organism>
<sequence>MPTYKDEDGNEVEMPTPEELQELQTAKEEKETLAKEKEEWEASKTEKEEEITALKEKLEGVSDKEFNFAEFRKAKTKEQDEMLKEFSSKEQTYIKKIADLEGKFDNYTSTQLKTVEDKILKNLAGEDEKLKQELKTKVGLFKDSATTEEGMQEQYSHAYTLIKGSKPTVNSLNQFVAPTTPSSPKDGEFAETAKGEEILKDCFPWAQDKK</sequence>
<feature type="compositionally biased region" description="Basic and acidic residues" evidence="1">
    <location>
        <begin position="25"/>
        <end position="49"/>
    </location>
</feature>
<reference evidence="2" key="1">
    <citation type="submission" date="2020-03" db="EMBL/GenBank/DDBJ databases">
        <title>The deep terrestrial virosphere.</title>
        <authorList>
            <person name="Holmfeldt K."/>
            <person name="Nilsson E."/>
            <person name="Simone D."/>
            <person name="Lopez-Fernandez M."/>
            <person name="Wu X."/>
            <person name="de Brujin I."/>
            <person name="Lundin D."/>
            <person name="Andersson A."/>
            <person name="Bertilsson S."/>
            <person name="Dopson M."/>
        </authorList>
    </citation>
    <scope>NUCLEOTIDE SEQUENCE</scope>
    <source>
        <strain evidence="2">MM415B00628</strain>
    </source>
</reference>
<evidence type="ECO:0008006" key="3">
    <source>
        <dbReference type="Google" id="ProtNLM"/>
    </source>
</evidence>
<proteinExistence type="predicted"/>
<feature type="region of interest" description="Disordered" evidence="1">
    <location>
        <begin position="1"/>
        <end position="49"/>
    </location>
</feature>
<dbReference type="AlphaFoldDB" id="A0A6M3J083"/>
<evidence type="ECO:0000313" key="2">
    <source>
        <dbReference type="EMBL" id="QJA63386.1"/>
    </source>
</evidence>
<evidence type="ECO:0000256" key="1">
    <source>
        <dbReference type="SAM" id="MobiDB-lite"/>
    </source>
</evidence>
<accession>A0A6M3J083</accession>
<gene>
    <name evidence="2" type="ORF">MM415B00628_0004</name>
</gene>
<protein>
    <recommendedName>
        <fullName evidence="3">Capsid protein</fullName>
    </recommendedName>
</protein>